<dbReference type="RefSeq" id="WP_212952238.1">
    <property type="nucleotide sequence ID" value="NZ_BORW01000035.1"/>
</dbReference>
<keyword evidence="2" id="KW-1185">Reference proteome</keyword>
<dbReference type="EMBL" id="BORW01000035">
    <property type="protein sequence ID" value="GIO69709.1"/>
    <property type="molecule type" value="Genomic_DNA"/>
</dbReference>
<dbReference type="PROSITE" id="PS00626">
    <property type="entry name" value="RCC1_2"/>
    <property type="match status" value="1"/>
</dbReference>
<accession>A0ABQ4M2H1</accession>
<protein>
    <recommendedName>
        <fullName evidence="3">Bulb-type lectin domain-containing protein</fullName>
    </recommendedName>
</protein>
<dbReference type="Gene3D" id="2.130.10.30">
    <property type="entry name" value="Regulator of chromosome condensation 1/beta-lactamase-inhibitor protein II"/>
    <property type="match status" value="1"/>
</dbReference>
<dbReference type="InterPro" id="IPR000408">
    <property type="entry name" value="Reg_chr_condens"/>
</dbReference>
<dbReference type="Proteomes" id="UP000680638">
    <property type="component" value="Unassembled WGS sequence"/>
</dbReference>
<dbReference type="InterPro" id="IPR009091">
    <property type="entry name" value="RCC1/BLIP-II"/>
</dbReference>
<dbReference type="Pfam" id="PF13540">
    <property type="entry name" value="RCC1_2"/>
    <property type="match status" value="1"/>
</dbReference>
<proteinExistence type="predicted"/>
<gene>
    <name evidence="1" type="ORF">J21TS3_45300</name>
</gene>
<name>A0ABQ4M2H1_9BACL</name>
<organism evidence="1 2">
    <name type="scientific">Paenibacillus cookii</name>
    <dbReference type="NCBI Taxonomy" id="157839"/>
    <lineage>
        <taxon>Bacteria</taxon>
        <taxon>Bacillati</taxon>
        <taxon>Bacillota</taxon>
        <taxon>Bacilli</taxon>
        <taxon>Bacillales</taxon>
        <taxon>Paenibacillaceae</taxon>
        <taxon>Paenibacillus</taxon>
    </lineage>
</organism>
<sequence>MDNRSPKETALTVKRWPKAPLAAGRRHTVGLKTDGTVVAVGDNEYGQCDVTDWHSIQRPGHSFSR</sequence>
<evidence type="ECO:0000313" key="1">
    <source>
        <dbReference type="EMBL" id="GIO69709.1"/>
    </source>
</evidence>
<comment type="caution">
    <text evidence="1">The sequence shown here is derived from an EMBL/GenBank/DDBJ whole genome shotgun (WGS) entry which is preliminary data.</text>
</comment>
<reference evidence="1 2" key="1">
    <citation type="submission" date="2021-03" db="EMBL/GenBank/DDBJ databases">
        <title>Antimicrobial resistance genes in bacteria isolated from Japanese honey, and their potential for conferring macrolide and lincosamide resistance in the American foulbrood pathogen Paenibacillus larvae.</title>
        <authorList>
            <person name="Okamoto M."/>
            <person name="Kumagai M."/>
            <person name="Kanamori H."/>
            <person name="Takamatsu D."/>
        </authorList>
    </citation>
    <scope>NUCLEOTIDE SEQUENCE [LARGE SCALE GENOMIC DNA]</scope>
    <source>
        <strain evidence="1 2">J21TS3</strain>
    </source>
</reference>
<evidence type="ECO:0008006" key="3">
    <source>
        <dbReference type="Google" id="ProtNLM"/>
    </source>
</evidence>
<evidence type="ECO:0000313" key="2">
    <source>
        <dbReference type="Proteomes" id="UP000680638"/>
    </source>
</evidence>
<dbReference type="SUPFAM" id="SSF50985">
    <property type="entry name" value="RCC1/BLIP-II"/>
    <property type="match status" value="1"/>
</dbReference>